<sequence length="253" mass="28931">MNLKQVIQLIIFKFLPAILSAQPNANVSNIKAAIDVKQTEDILDIKAKAINNDDIIHGLNYLLIVIKQSKIGNLSNNKQEGEFVIQPNQEKLLSGIFLNITKEDQLKIYLFIRNEKENMLISKDSVFINIAPNTQTQNLKQTTNMANLKRAAKEDYTIKGIMVDNTKSKVGKDFFDMLFNQYSQLSEKYTFTITLRELPSFSNNGIISIEVEDLTIFTLRAIPNEEYLNLQLQLCLQQINNYNKNRNLISKGI</sequence>
<keyword evidence="3" id="KW-0732">Signal</keyword>
<dbReference type="Gene3D" id="2.60.40.2420">
    <property type="match status" value="1"/>
</dbReference>
<dbReference type="InterPro" id="IPR053722">
    <property type="entry name" value="Curli_assembly_CsgC/AgfC"/>
</dbReference>
<dbReference type="AlphaFoldDB" id="C2G2I8"/>
<dbReference type="EMBL" id="ACHB01000089">
    <property type="protein sequence ID" value="EEI90630.1"/>
    <property type="molecule type" value="Genomic_DNA"/>
</dbReference>
<organism evidence="4 5">
    <name type="scientific">Sphingobacterium spiritivorum ATCC 33300</name>
    <dbReference type="NCBI Taxonomy" id="525372"/>
    <lineage>
        <taxon>Bacteria</taxon>
        <taxon>Pseudomonadati</taxon>
        <taxon>Bacteroidota</taxon>
        <taxon>Sphingobacteriia</taxon>
        <taxon>Sphingobacteriales</taxon>
        <taxon>Sphingobacteriaceae</taxon>
        <taxon>Sphingobacterium</taxon>
    </lineage>
</organism>
<evidence type="ECO:0000313" key="4">
    <source>
        <dbReference type="EMBL" id="EEI90630.1"/>
    </source>
</evidence>
<evidence type="ECO:0000256" key="1">
    <source>
        <dbReference type="ARBA" id="ARBA00003989"/>
    </source>
</evidence>
<accession>C2G2I8</accession>
<dbReference type="HOGENOM" id="CLU_096116_0_0_10"/>
<dbReference type="InterPro" id="IPR018900">
    <property type="entry name" value="Curli_CsgE"/>
</dbReference>
<dbReference type="RefSeq" id="WP_003002762.1">
    <property type="nucleotide sequence ID" value="NZ_GG668630.1"/>
</dbReference>
<evidence type="ECO:0000256" key="2">
    <source>
        <dbReference type="ARBA" id="ARBA00014024"/>
    </source>
</evidence>
<dbReference type="Pfam" id="PF10627">
    <property type="entry name" value="CsgE"/>
    <property type="match status" value="1"/>
</dbReference>
<evidence type="ECO:0000313" key="5">
    <source>
        <dbReference type="Proteomes" id="UP000006241"/>
    </source>
</evidence>
<comment type="caution">
    <text evidence="4">The sequence shown here is derived from an EMBL/GenBank/DDBJ whole genome shotgun (WGS) entry which is preliminary data.</text>
</comment>
<reference evidence="4 5" key="1">
    <citation type="submission" date="2009-01" db="EMBL/GenBank/DDBJ databases">
        <authorList>
            <person name="Qin X."/>
            <person name="Bachman B."/>
            <person name="Battles P."/>
            <person name="Bell A."/>
            <person name="Bess C."/>
            <person name="Bickham C."/>
            <person name="Chaboub L."/>
            <person name="Chen D."/>
            <person name="Coyle M."/>
            <person name="Deiros D.R."/>
            <person name="Dinh H."/>
            <person name="Forbes L."/>
            <person name="Fowler G."/>
            <person name="Francisco L."/>
            <person name="Fu Q."/>
            <person name="Gubbala S."/>
            <person name="Hale W."/>
            <person name="Han Y."/>
            <person name="Hemphill L."/>
            <person name="Highlander S.K."/>
            <person name="Hirani K."/>
            <person name="Hogues M."/>
            <person name="Jackson L."/>
            <person name="Jakkamsetti A."/>
            <person name="Javaid M."/>
            <person name="Jiang H."/>
            <person name="Korchina V."/>
            <person name="Kovar C."/>
            <person name="Lara F."/>
            <person name="Lee S."/>
            <person name="Mata R."/>
            <person name="Mathew T."/>
            <person name="Moen C."/>
            <person name="Morales K."/>
            <person name="Munidasa M."/>
            <person name="Nazareth L."/>
            <person name="Ngo R."/>
            <person name="Nguyen L."/>
            <person name="Okwuonu G."/>
            <person name="Ongeri F."/>
            <person name="Patil S."/>
            <person name="Petrosino J."/>
            <person name="Pham C."/>
            <person name="Pham P."/>
            <person name="Pu L.-L."/>
            <person name="Puazo M."/>
            <person name="Raj R."/>
            <person name="Reid J."/>
            <person name="Rouhana J."/>
            <person name="Saada N."/>
            <person name="Shang Y."/>
            <person name="Simmons D."/>
            <person name="Thornton R."/>
            <person name="Warren J."/>
            <person name="Weissenberger G."/>
            <person name="Zhang J."/>
            <person name="Zhang L."/>
            <person name="Zhou C."/>
            <person name="Zhu D."/>
            <person name="Muzny D."/>
            <person name="Worley K."/>
            <person name="Gibbs R."/>
        </authorList>
    </citation>
    <scope>NUCLEOTIDE SEQUENCE [LARGE SCALE GENOMIC DNA]</scope>
    <source>
        <strain evidence="4 5">ATCC 33300</strain>
    </source>
</reference>
<gene>
    <name evidence="4" type="ORF">HMPREF0765_3794</name>
</gene>
<dbReference type="Proteomes" id="UP000006241">
    <property type="component" value="Unassembled WGS sequence"/>
</dbReference>
<name>C2G2I8_SPHSI</name>
<comment type="function">
    <text evidence="1">May be involved in the biogenesis of curli organelles.</text>
</comment>
<protein>
    <recommendedName>
        <fullName evidence="2">Curli production assembly/transport component CsgE</fullName>
    </recommendedName>
</protein>
<evidence type="ECO:0000256" key="3">
    <source>
        <dbReference type="ARBA" id="ARBA00022729"/>
    </source>
</evidence>
<proteinExistence type="predicted"/>